<dbReference type="PANTHER" id="PTHR43686">
    <property type="entry name" value="SULFURTRANSFERASE-RELATED"/>
    <property type="match status" value="1"/>
</dbReference>
<feature type="domain" description="Aminotransferase class V" evidence="1">
    <location>
        <begin position="3"/>
        <end position="397"/>
    </location>
</feature>
<comment type="caution">
    <text evidence="2">The sequence shown here is derived from an EMBL/GenBank/DDBJ whole genome shotgun (WGS) entry which is preliminary data.</text>
</comment>
<dbReference type="InParanoid" id="A0A024FYS4"/>
<dbReference type="EMBL" id="CAIX01000002">
    <property type="protein sequence ID" value="CCI39567.1"/>
    <property type="molecule type" value="Genomic_DNA"/>
</dbReference>
<keyword evidence="3" id="KW-1185">Reference proteome</keyword>
<organism evidence="2 3">
    <name type="scientific">Albugo candida</name>
    <dbReference type="NCBI Taxonomy" id="65357"/>
    <lineage>
        <taxon>Eukaryota</taxon>
        <taxon>Sar</taxon>
        <taxon>Stramenopiles</taxon>
        <taxon>Oomycota</taxon>
        <taxon>Peronosporomycetes</taxon>
        <taxon>Albuginales</taxon>
        <taxon>Albuginaceae</taxon>
        <taxon>Albugo</taxon>
    </lineage>
</organism>
<dbReference type="InterPro" id="IPR015424">
    <property type="entry name" value="PyrdxlP-dep_Trfase"/>
</dbReference>
<protein>
    <recommendedName>
        <fullName evidence="1">Aminotransferase class V domain-containing protein</fullName>
    </recommendedName>
</protein>
<dbReference type="Proteomes" id="UP000053237">
    <property type="component" value="Unassembled WGS sequence"/>
</dbReference>
<gene>
    <name evidence="2" type="ORF">BN9_003500</name>
</gene>
<dbReference type="Gene3D" id="3.90.1150.10">
    <property type="entry name" value="Aspartate Aminotransferase, domain 1"/>
    <property type="match status" value="1"/>
</dbReference>
<dbReference type="Gene3D" id="3.40.640.10">
    <property type="entry name" value="Type I PLP-dependent aspartate aminotransferase-like (Major domain)"/>
    <property type="match status" value="1"/>
</dbReference>
<dbReference type="PANTHER" id="PTHR43686:SF1">
    <property type="entry name" value="AMINOTRAN_5 DOMAIN-CONTAINING PROTEIN"/>
    <property type="match status" value="1"/>
</dbReference>
<accession>A0A024FYS4</accession>
<dbReference type="Pfam" id="PF00266">
    <property type="entry name" value="Aminotran_5"/>
    <property type="match status" value="1"/>
</dbReference>
<evidence type="ECO:0000313" key="3">
    <source>
        <dbReference type="Proteomes" id="UP000053237"/>
    </source>
</evidence>
<sequence length="653" mass="73721">MPLYGNTHTKASITGCQSTLYRNEAREIIAKAINAHTDGDDAKDAVFYSGSGVTSAVNKLITMLGLTHCGQTRRFSSDRPVVFIGPYEHHSNILPWRESKADVVHVRMTDDGHIDMTYLRRKLNQYVRRPLKIGAFSAASNITGILTDVDAITALLHQFGALAFWDYATAAPYVSMDMNPPGQGEYKGKVYKDAIYFSGHKFVGGPGSPGILVVKKNLVRNQVPSAPGGGTVLYVTESKHSYLTGLEEREEGGTPDILGSIRLALALQVKQQIGSDLIMRIESEQVAYVRESLRANSNILLLGDQEADQLPIFSFLIICGDRYLHYNFVCTLLNDLFGIQTRGGCACAGPYAASLLGIWQKMINEYTAALEDGLMLLKPGFTRFSVTYFMENDEIDYILKAIHYVADHGWKFLSQYRCCLKSGDWVHISTTVDSLKHLNQFRPTTIKDAGHYEPEPEQVQQEDVIFSRDQNFELARMHAEKHKIDCDESVIYHDVLNRKYASLKWYAAPDEGERLANTAPKPFWGHTSLSLGRSGRADLSPVQVRHTMTNSSHISSESSAKHWMEWVDIFRRKEEGKKDKEPISRKSLASSCVYPNLRNEDTDPDLIPLDSLEAHKNWLQRISSNFKHKDERVKRRSNFFRAHTQRERLTIFT</sequence>
<dbReference type="InterPro" id="IPR015422">
    <property type="entry name" value="PyrdxlP-dep_Trfase_small"/>
</dbReference>
<evidence type="ECO:0000259" key="1">
    <source>
        <dbReference type="Pfam" id="PF00266"/>
    </source>
</evidence>
<dbReference type="SUPFAM" id="SSF53383">
    <property type="entry name" value="PLP-dependent transferases"/>
    <property type="match status" value="1"/>
</dbReference>
<reference evidence="2 3" key="1">
    <citation type="submission" date="2012-05" db="EMBL/GenBank/DDBJ databases">
        <title>Recombination and specialization in a pathogen metapopulation.</title>
        <authorList>
            <person name="Gardiner A."/>
            <person name="Kemen E."/>
            <person name="Schultz-Larsen T."/>
            <person name="MacLean D."/>
            <person name="Van Oosterhout C."/>
            <person name="Jones J.D.G."/>
        </authorList>
    </citation>
    <scope>NUCLEOTIDE SEQUENCE [LARGE SCALE GENOMIC DNA]</scope>
    <source>
        <strain evidence="2 3">Ac Nc2</strain>
    </source>
</reference>
<name>A0A024FYS4_9STRA</name>
<dbReference type="InterPro" id="IPR015421">
    <property type="entry name" value="PyrdxlP-dep_Trfase_major"/>
</dbReference>
<evidence type="ECO:0000313" key="2">
    <source>
        <dbReference type="EMBL" id="CCI39567.1"/>
    </source>
</evidence>
<dbReference type="AlphaFoldDB" id="A0A024FYS4"/>
<dbReference type="InterPro" id="IPR000192">
    <property type="entry name" value="Aminotrans_V_dom"/>
</dbReference>
<dbReference type="OrthoDB" id="420046at2759"/>
<dbReference type="STRING" id="65357.A0A024FYS4"/>
<proteinExistence type="predicted"/>